<dbReference type="EMBL" id="CAEZTT010000115">
    <property type="protein sequence ID" value="CAB4581158.1"/>
    <property type="molecule type" value="Genomic_DNA"/>
</dbReference>
<evidence type="ECO:0000256" key="1">
    <source>
        <dbReference type="SAM" id="MobiDB-lite"/>
    </source>
</evidence>
<name>A0A6J6F8V8_9ZZZZ</name>
<accession>A0A6J6F8V8</accession>
<protein>
    <submittedName>
        <fullName evidence="2">Unannotated protein</fullName>
    </submittedName>
</protein>
<sequence length="89" mass="9496">MFTTPARSAQRPPNPAKPIGTARPSAAEMVPRLVKSSTSAQIRTSESVANIDMAITKNLTFFDAVLRHTVNAAVIIDPPIQQQLAAVLS</sequence>
<feature type="region of interest" description="Disordered" evidence="1">
    <location>
        <begin position="1"/>
        <end position="25"/>
    </location>
</feature>
<gene>
    <name evidence="2" type="ORF">UFOPK1726_00935</name>
</gene>
<evidence type="ECO:0000313" key="2">
    <source>
        <dbReference type="EMBL" id="CAB4581158.1"/>
    </source>
</evidence>
<reference evidence="2" key="1">
    <citation type="submission" date="2020-05" db="EMBL/GenBank/DDBJ databases">
        <authorList>
            <person name="Chiriac C."/>
            <person name="Salcher M."/>
            <person name="Ghai R."/>
            <person name="Kavagutti S V."/>
        </authorList>
    </citation>
    <scope>NUCLEOTIDE SEQUENCE</scope>
</reference>
<organism evidence="2">
    <name type="scientific">freshwater metagenome</name>
    <dbReference type="NCBI Taxonomy" id="449393"/>
    <lineage>
        <taxon>unclassified sequences</taxon>
        <taxon>metagenomes</taxon>
        <taxon>ecological metagenomes</taxon>
    </lineage>
</organism>
<dbReference type="AlphaFoldDB" id="A0A6J6F8V8"/>
<proteinExistence type="predicted"/>